<dbReference type="PROSITE" id="PS50983">
    <property type="entry name" value="FE_B12_PBP"/>
    <property type="match status" value="1"/>
</dbReference>
<accession>A0A2S1R6I9</accession>
<reference evidence="6 7" key="1">
    <citation type="submission" date="2016-04" db="EMBL/GenBank/DDBJ databases">
        <title>Complete genome sequence of Dietzia lutea YIM 80766T, a strain isolated from desert soil in Egypt.</title>
        <authorList>
            <person name="Zhao J."/>
            <person name="Hu B."/>
            <person name="Geng S."/>
            <person name="Nie Y."/>
            <person name="Tang Y."/>
        </authorList>
    </citation>
    <scope>NUCLEOTIDE SEQUENCE [LARGE SCALE GENOMIC DNA]</scope>
    <source>
        <strain evidence="6 7">YIM 80766</strain>
    </source>
</reference>
<dbReference type="SUPFAM" id="SSF53807">
    <property type="entry name" value="Helical backbone' metal receptor"/>
    <property type="match status" value="1"/>
</dbReference>
<comment type="subcellular location">
    <subcellularLocation>
        <location evidence="1">Cell envelope</location>
    </subcellularLocation>
</comment>
<dbReference type="RefSeq" id="WP_108847167.1">
    <property type="nucleotide sequence ID" value="NZ_CP015449.1"/>
</dbReference>
<dbReference type="KEGG" id="dlu:A6035_06735"/>
<evidence type="ECO:0000313" key="6">
    <source>
        <dbReference type="EMBL" id="AWH91906.1"/>
    </source>
</evidence>
<dbReference type="Proteomes" id="UP000244928">
    <property type="component" value="Chromosome"/>
</dbReference>
<dbReference type="PANTHER" id="PTHR30532:SF24">
    <property type="entry name" value="FERRIC ENTEROBACTIN-BINDING PERIPLASMIC PROTEIN FEPB"/>
    <property type="match status" value="1"/>
</dbReference>
<name>A0A2S1R6I9_9ACTN</name>
<dbReference type="GO" id="GO:1901678">
    <property type="term" value="P:iron coordination entity transport"/>
    <property type="evidence" value="ECO:0007669"/>
    <property type="project" value="UniProtKB-ARBA"/>
</dbReference>
<dbReference type="Gene3D" id="3.40.50.1980">
    <property type="entry name" value="Nitrogenase molybdenum iron protein domain"/>
    <property type="match status" value="2"/>
</dbReference>
<dbReference type="InterPro" id="IPR051313">
    <property type="entry name" value="Bact_iron-sidero_bind"/>
</dbReference>
<gene>
    <name evidence="6" type="ORF">A6035_06735</name>
</gene>
<dbReference type="PANTHER" id="PTHR30532">
    <property type="entry name" value="IRON III DICITRATE-BINDING PERIPLASMIC PROTEIN"/>
    <property type="match status" value="1"/>
</dbReference>
<dbReference type="OrthoDB" id="9793175at2"/>
<dbReference type="InterPro" id="IPR002491">
    <property type="entry name" value="ABC_transptr_periplasmic_BD"/>
</dbReference>
<evidence type="ECO:0000256" key="3">
    <source>
        <dbReference type="ARBA" id="ARBA00022448"/>
    </source>
</evidence>
<evidence type="ECO:0000256" key="2">
    <source>
        <dbReference type="ARBA" id="ARBA00008814"/>
    </source>
</evidence>
<keyword evidence="4" id="KW-0732">Signal</keyword>
<dbReference type="CDD" id="cd01146">
    <property type="entry name" value="FhuD"/>
    <property type="match status" value="1"/>
</dbReference>
<feature type="domain" description="Fe/B12 periplasmic-binding" evidence="5">
    <location>
        <begin position="84"/>
        <end position="364"/>
    </location>
</feature>
<protein>
    <submittedName>
        <fullName evidence="6">ABC transporter substrate-binding protein</fullName>
    </submittedName>
</protein>
<dbReference type="EMBL" id="CP015449">
    <property type="protein sequence ID" value="AWH91906.1"/>
    <property type="molecule type" value="Genomic_DNA"/>
</dbReference>
<sequence>MTAPARRSRLEAAVSDTARPRARAVLFVLTAIAALLALLAGCSTGSVDGGGESADTTGVERQGEFPRTITHAYGETEIPEAPQRVATISWVNADVSLALGVVPVGMPRNSFGANANGSTDWFDAELEAVGGEMPELYSETDGINTEAIAALEPDLILGAYSGMTAEEYETLSKIAPTIAMPEGDVPFGTAWQDSTRLIGEALGRSEAAEELITEVEGQIQQVAEDNPAIEGTTFVWATVDPEAAEKIYAFTDVDNRPRFLTQLGMEQAPVVAEASSGSPDQFAVTWSPERADELASDILITYATSPEVRQAIESDPLLGRIPAVEAGRMVVQTDEQQVLSISASSPLSLPWALENVVPDILAAAEQEQA</sequence>
<comment type="similarity">
    <text evidence="2">Belongs to the bacterial solute-binding protein 8 family.</text>
</comment>
<evidence type="ECO:0000256" key="4">
    <source>
        <dbReference type="ARBA" id="ARBA00022729"/>
    </source>
</evidence>
<dbReference type="Pfam" id="PF01497">
    <property type="entry name" value="Peripla_BP_2"/>
    <property type="match status" value="1"/>
</dbReference>
<organism evidence="6 7">
    <name type="scientific">Dietzia lutea</name>
    <dbReference type="NCBI Taxonomy" id="546160"/>
    <lineage>
        <taxon>Bacteria</taxon>
        <taxon>Bacillati</taxon>
        <taxon>Actinomycetota</taxon>
        <taxon>Actinomycetes</taxon>
        <taxon>Mycobacteriales</taxon>
        <taxon>Dietziaceae</taxon>
        <taxon>Dietzia</taxon>
    </lineage>
</organism>
<evidence type="ECO:0000313" key="7">
    <source>
        <dbReference type="Proteomes" id="UP000244928"/>
    </source>
</evidence>
<keyword evidence="3" id="KW-0813">Transport</keyword>
<dbReference type="AlphaFoldDB" id="A0A2S1R6I9"/>
<evidence type="ECO:0000256" key="1">
    <source>
        <dbReference type="ARBA" id="ARBA00004196"/>
    </source>
</evidence>
<keyword evidence="7" id="KW-1185">Reference proteome</keyword>
<proteinExistence type="inferred from homology"/>
<evidence type="ECO:0000259" key="5">
    <source>
        <dbReference type="PROSITE" id="PS50983"/>
    </source>
</evidence>
<dbReference type="GO" id="GO:0030288">
    <property type="term" value="C:outer membrane-bounded periplasmic space"/>
    <property type="evidence" value="ECO:0007669"/>
    <property type="project" value="TreeGrafter"/>
</dbReference>